<keyword evidence="2" id="KW-1185">Reference proteome</keyword>
<comment type="caution">
    <text evidence="1">The sequence shown here is derived from an EMBL/GenBank/DDBJ whole genome shotgun (WGS) entry which is preliminary data.</text>
</comment>
<evidence type="ECO:0000313" key="2">
    <source>
        <dbReference type="Proteomes" id="UP000735302"/>
    </source>
</evidence>
<proteinExistence type="predicted"/>
<dbReference type="EMBL" id="BLXT01006951">
    <property type="protein sequence ID" value="GFO35078.1"/>
    <property type="molecule type" value="Genomic_DNA"/>
</dbReference>
<evidence type="ECO:0000313" key="1">
    <source>
        <dbReference type="EMBL" id="GFO35078.1"/>
    </source>
</evidence>
<organism evidence="1 2">
    <name type="scientific">Plakobranchus ocellatus</name>
    <dbReference type="NCBI Taxonomy" id="259542"/>
    <lineage>
        <taxon>Eukaryota</taxon>
        <taxon>Metazoa</taxon>
        <taxon>Spiralia</taxon>
        <taxon>Lophotrochozoa</taxon>
        <taxon>Mollusca</taxon>
        <taxon>Gastropoda</taxon>
        <taxon>Heterobranchia</taxon>
        <taxon>Euthyneura</taxon>
        <taxon>Panpulmonata</taxon>
        <taxon>Sacoglossa</taxon>
        <taxon>Placobranchoidea</taxon>
        <taxon>Plakobranchidae</taxon>
        <taxon>Plakobranchus</taxon>
    </lineage>
</organism>
<sequence>MANPAVPGLGDPPVNSGDATMENGHSLCYSTLKLWIADETYSALESHFLSKGKGRRPTIPRIEAPSNRLLAQLFFLKEDGLASWDTVTSWYHKIFPKSTVTKGQLQHNVLKVMASSGFWRVASPYYSGEDFHSSSTSTSFLHYLLRSIMATRKRKLVIVSTLWLPSEE</sequence>
<dbReference type="Proteomes" id="UP000735302">
    <property type="component" value="Unassembled WGS sequence"/>
</dbReference>
<accession>A0AAV4CTA7</accession>
<reference evidence="1 2" key="1">
    <citation type="journal article" date="2021" name="Elife">
        <title>Chloroplast acquisition without the gene transfer in kleptoplastic sea slugs, Plakobranchus ocellatus.</title>
        <authorList>
            <person name="Maeda T."/>
            <person name="Takahashi S."/>
            <person name="Yoshida T."/>
            <person name="Shimamura S."/>
            <person name="Takaki Y."/>
            <person name="Nagai Y."/>
            <person name="Toyoda A."/>
            <person name="Suzuki Y."/>
            <person name="Arimoto A."/>
            <person name="Ishii H."/>
            <person name="Satoh N."/>
            <person name="Nishiyama T."/>
            <person name="Hasebe M."/>
            <person name="Maruyama T."/>
            <person name="Minagawa J."/>
            <person name="Obokata J."/>
            <person name="Shigenobu S."/>
        </authorList>
    </citation>
    <scope>NUCLEOTIDE SEQUENCE [LARGE SCALE GENOMIC DNA]</scope>
</reference>
<gene>
    <name evidence="1" type="ORF">PoB_006158300</name>
</gene>
<name>A0AAV4CTA7_9GAST</name>
<protein>
    <submittedName>
        <fullName evidence="1">Uncharacterized protein</fullName>
    </submittedName>
</protein>
<dbReference type="AlphaFoldDB" id="A0AAV4CTA7"/>